<name>A0A659PM99_SALET</name>
<proteinExistence type="predicted"/>
<comment type="caution">
    <text evidence="1">The sequence shown here is derived from an EMBL/GenBank/DDBJ whole genome shotgun (WGS) entry which is preliminary data.</text>
</comment>
<dbReference type="AlphaFoldDB" id="A0A659PM99"/>
<dbReference type="Proteomes" id="UP000298491">
    <property type="component" value="Unassembled WGS sequence"/>
</dbReference>
<accession>A0A659PM99</accession>
<protein>
    <submittedName>
        <fullName evidence="1">DMSO reductase</fullName>
    </submittedName>
</protein>
<reference evidence="1 2" key="1">
    <citation type="submission" date="2018-03" db="EMBL/GenBank/DDBJ databases">
        <title>Non-Typhoidal Salmonella genome sequencing and assembly.</title>
        <authorList>
            <person name="Matchawe C."/>
        </authorList>
    </citation>
    <scope>NUCLEOTIDE SEQUENCE [LARGE SCALE GENOMIC DNA]</scope>
    <source>
        <strain evidence="1 2">35dea</strain>
    </source>
</reference>
<organism evidence="1 2">
    <name type="scientific">Salmonella enterica subsp. enterica serovar Wilhelmsburg</name>
    <dbReference type="NCBI Taxonomy" id="1960126"/>
    <lineage>
        <taxon>Bacteria</taxon>
        <taxon>Pseudomonadati</taxon>
        <taxon>Pseudomonadota</taxon>
        <taxon>Gammaproteobacteria</taxon>
        <taxon>Enterobacterales</taxon>
        <taxon>Enterobacteriaceae</taxon>
        <taxon>Salmonella</taxon>
    </lineage>
</organism>
<evidence type="ECO:0000313" key="1">
    <source>
        <dbReference type="EMBL" id="TGC73991.1"/>
    </source>
</evidence>
<dbReference type="EMBL" id="PYKB01001634">
    <property type="protein sequence ID" value="TGC73991.1"/>
    <property type="molecule type" value="Genomic_DNA"/>
</dbReference>
<gene>
    <name evidence="1" type="ORF">C9F09_28555</name>
</gene>
<evidence type="ECO:0000313" key="2">
    <source>
        <dbReference type="Proteomes" id="UP000298491"/>
    </source>
</evidence>
<feature type="non-terminal residue" evidence="1">
    <location>
        <position position="1"/>
    </location>
</feature>
<sequence length="88" mass="9329">KKGLTENHRGPGCNGTGEVVLRAKVTSNGPEVFLVMYEAWFPKRQYNVQNVVADTPADMGLMKTGAPGAAIHSQFADVVLIGKGESVA</sequence>